<organism evidence="1 2">
    <name type="scientific">Marchantia polymorpha</name>
    <name type="common">Common liverwort</name>
    <name type="synonym">Marchantia aquatica</name>
    <dbReference type="NCBI Taxonomy" id="3197"/>
    <lineage>
        <taxon>Eukaryota</taxon>
        <taxon>Viridiplantae</taxon>
        <taxon>Streptophyta</taxon>
        <taxon>Embryophyta</taxon>
        <taxon>Marchantiophyta</taxon>
        <taxon>Marchantiopsida</taxon>
        <taxon>Marchantiidae</taxon>
        <taxon>Marchantiales</taxon>
        <taxon>Marchantiaceae</taxon>
        <taxon>Marchantia</taxon>
    </lineage>
</organism>
<evidence type="ECO:0000313" key="2">
    <source>
        <dbReference type="Proteomes" id="UP000244005"/>
    </source>
</evidence>
<dbReference type="Proteomes" id="UP000244005">
    <property type="component" value="Unassembled WGS sequence"/>
</dbReference>
<reference evidence="2" key="1">
    <citation type="journal article" date="2017" name="Cell">
        <title>Insights into land plant evolution garnered from the Marchantia polymorpha genome.</title>
        <authorList>
            <person name="Bowman J.L."/>
            <person name="Kohchi T."/>
            <person name="Yamato K.T."/>
            <person name="Jenkins J."/>
            <person name="Shu S."/>
            <person name="Ishizaki K."/>
            <person name="Yamaoka S."/>
            <person name="Nishihama R."/>
            <person name="Nakamura Y."/>
            <person name="Berger F."/>
            <person name="Adam C."/>
            <person name="Aki S.S."/>
            <person name="Althoff F."/>
            <person name="Araki T."/>
            <person name="Arteaga-Vazquez M.A."/>
            <person name="Balasubrmanian S."/>
            <person name="Barry K."/>
            <person name="Bauer D."/>
            <person name="Boehm C.R."/>
            <person name="Briginshaw L."/>
            <person name="Caballero-Perez J."/>
            <person name="Catarino B."/>
            <person name="Chen F."/>
            <person name="Chiyoda S."/>
            <person name="Chovatia M."/>
            <person name="Davies K.M."/>
            <person name="Delmans M."/>
            <person name="Demura T."/>
            <person name="Dierschke T."/>
            <person name="Dolan L."/>
            <person name="Dorantes-Acosta A.E."/>
            <person name="Eklund D.M."/>
            <person name="Florent S.N."/>
            <person name="Flores-Sandoval E."/>
            <person name="Fujiyama A."/>
            <person name="Fukuzawa H."/>
            <person name="Galik B."/>
            <person name="Grimanelli D."/>
            <person name="Grimwood J."/>
            <person name="Grossniklaus U."/>
            <person name="Hamada T."/>
            <person name="Haseloff J."/>
            <person name="Hetherington A.J."/>
            <person name="Higo A."/>
            <person name="Hirakawa Y."/>
            <person name="Hundley H.N."/>
            <person name="Ikeda Y."/>
            <person name="Inoue K."/>
            <person name="Inoue S.I."/>
            <person name="Ishida S."/>
            <person name="Jia Q."/>
            <person name="Kakita M."/>
            <person name="Kanazawa T."/>
            <person name="Kawai Y."/>
            <person name="Kawashima T."/>
            <person name="Kennedy M."/>
            <person name="Kinose K."/>
            <person name="Kinoshita T."/>
            <person name="Kohara Y."/>
            <person name="Koide E."/>
            <person name="Komatsu K."/>
            <person name="Kopischke S."/>
            <person name="Kubo M."/>
            <person name="Kyozuka J."/>
            <person name="Lagercrantz U."/>
            <person name="Lin S.S."/>
            <person name="Lindquist E."/>
            <person name="Lipzen A.M."/>
            <person name="Lu C.W."/>
            <person name="De Luna E."/>
            <person name="Martienssen R.A."/>
            <person name="Minamino N."/>
            <person name="Mizutani M."/>
            <person name="Mizutani M."/>
            <person name="Mochizuki N."/>
            <person name="Monte I."/>
            <person name="Mosher R."/>
            <person name="Nagasaki H."/>
            <person name="Nakagami H."/>
            <person name="Naramoto S."/>
            <person name="Nishitani K."/>
            <person name="Ohtani M."/>
            <person name="Okamoto T."/>
            <person name="Okumura M."/>
            <person name="Phillips J."/>
            <person name="Pollak B."/>
            <person name="Reinders A."/>
            <person name="Rovekamp M."/>
            <person name="Sano R."/>
            <person name="Sawa S."/>
            <person name="Schmid M.W."/>
            <person name="Shirakawa M."/>
            <person name="Solano R."/>
            <person name="Spunde A."/>
            <person name="Suetsugu N."/>
            <person name="Sugano S."/>
            <person name="Sugiyama A."/>
            <person name="Sun R."/>
            <person name="Suzuki Y."/>
            <person name="Takenaka M."/>
            <person name="Takezawa D."/>
            <person name="Tomogane H."/>
            <person name="Tsuzuki M."/>
            <person name="Ueda T."/>
            <person name="Umeda M."/>
            <person name="Ward J.M."/>
            <person name="Watanabe Y."/>
            <person name="Yazaki K."/>
            <person name="Yokoyama R."/>
            <person name="Yoshitake Y."/>
            <person name="Yotsui I."/>
            <person name="Zachgo S."/>
            <person name="Schmutz J."/>
        </authorList>
    </citation>
    <scope>NUCLEOTIDE SEQUENCE [LARGE SCALE GENOMIC DNA]</scope>
    <source>
        <strain evidence="2">Tak-1</strain>
    </source>
</reference>
<proteinExistence type="predicted"/>
<keyword evidence="2" id="KW-1185">Reference proteome</keyword>
<dbReference type="AlphaFoldDB" id="A0A2R6WIZ2"/>
<dbReference type="EMBL" id="KZ772757">
    <property type="protein sequence ID" value="PTQ33799.1"/>
    <property type="molecule type" value="Genomic_DNA"/>
</dbReference>
<sequence length="164" mass="18986">MFYHCSADHGLLLSVPTEDGGSVKSRVMQVSGPEAFRCKRDTESLWTLHRKASLARCCLGDSELLGSDLQLLTFGRSLERRVCSQLLHDFVLLILRHLQRLLRRCVCVALAFLWRLRSLIDVLLCRWDLLSLVNLRLIRLRLFRVALLHISLLLLRRHLCTENL</sequence>
<accession>A0A2R6WIZ2</accession>
<name>A0A2R6WIZ2_MARPO</name>
<gene>
    <name evidence="1" type="ORF">MARPO_0085s0022</name>
</gene>
<protein>
    <submittedName>
        <fullName evidence="1">Uncharacterized protein</fullName>
    </submittedName>
</protein>
<evidence type="ECO:0000313" key="1">
    <source>
        <dbReference type="EMBL" id="PTQ33799.1"/>
    </source>
</evidence>